<evidence type="ECO:0000256" key="7">
    <source>
        <dbReference type="ARBA" id="ARBA00022989"/>
    </source>
</evidence>
<gene>
    <name evidence="18" type="ORF">L5515_009320</name>
</gene>
<dbReference type="PANTHER" id="PTHR46800:SF6">
    <property type="entry name" value="NUCLEAR HORMONE RECEPTOR FAMILY-RELATED"/>
    <property type="match status" value="1"/>
</dbReference>
<dbReference type="GO" id="GO:0016020">
    <property type="term" value="C:membrane"/>
    <property type="evidence" value="ECO:0007669"/>
    <property type="project" value="UniProtKB-SubCell"/>
</dbReference>
<feature type="domain" description="Nuclear receptor" evidence="17">
    <location>
        <begin position="1"/>
        <end position="72"/>
    </location>
</feature>
<dbReference type="PANTHER" id="PTHR46800">
    <property type="entry name" value="NUCLEAR HORMONE RECEPTOR FAMILY-RELATED-RELATED"/>
    <property type="match status" value="1"/>
</dbReference>
<sequence length="415" mass="47925">MSCHVCGSPDTEPHFGGISCKACAAFFRRYFHSKKLDAPCTCQIRFRNSHPCRECRILKCLEAGMDPEKVQVKREKHPPRKKVSQQSDLPLDPGKSTQLVPSTSSSPPSLPISPLPLQIISRNCSTISQTAFNWESIQPKRFLLFDKTLDQTNYYELSCLMREDCRMIWKIVEGLLPSVTYNLRYLDKEAMLRNFLPKWSVLTAAIDMEMNIRRYSKFEGLEDIQRMLVEFYQYSMPYEYRMTPEAILKTFGPLLAYYGEHVILPIHAKNFDKAEYMALTLLILFDGAYTNISVECSEMCRNIRNLVFRELKGYQMDKNYEETQFIDTVDTLSIVEKGERKFHEELLVLLLSTEFRPEMALTCTDIPKFLCAILLPPLGVFFETGCDYHLAICILLTILGYIPGIIYACYVIVDQ</sequence>
<dbReference type="InterPro" id="IPR000612">
    <property type="entry name" value="PMP3"/>
</dbReference>
<evidence type="ECO:0000259" key="17">
    <source>
        <dbReference type="PROSITE" id="PS51030"/>
    </source>
</evidence>
<proteinExistence type="inferred from homology"/>
<evidence type="ECO:0000256" key="15">
    <source>
        <dbReference type="SAM" id="MobiDB-lite"/>
    </source>
</evidence>
<feature type="compositionally biased region" description="Low complexity" evidence="15">
    <location>
        <begin position="96"/>
        <end position="107"/>
    </location>
</feature>
<keyword evidence="13 14" id="KW-0539">Nucleus</keyword>
<dbReference type="Proteomes" id="UP000829354">
    <property type="component" value="Chromosome V"/>
</dbReference>
<evidence type="ECO:0000256" key="11">
    <source>
        <dbReference type="ARBA" id="ARBA00023163"/>
    </source>
</evidence>
<protein>
    <recommendedName>
        <fullName evidence="17">Nuclear receptor domain-containing protein</fullName>
    </recommendedName>
</protein>
<dbReference type="SUPFAM" id="SSF57716">
    <property type="entry name" value="Glucocorticoid receptor-like (DNA-binding domain)"/>
    <property type="match status" value="1"/>
</dbReference>
<dbReference type="Pfam" id="PF00104">
    <property type="entry name" value="Hormone_recep"/>
    <property type="match status" value="1"/>
</dbReference>
<keyword evidence="7 16" id="KW-1133">Transmembrane helix</keyword>
<evidence type="ECO:0000256" key="6">
    <source>
        <dbReference type="ARBA" id="ARBA00022833"/>
    </source>
</evidence>
<dbReference type="GO" id="GO:0005634">
    <property type="term" value="C:nucleus"/>
    <property type="evidence" value="ECO:0007669"/>
    <property type="project" value="UniProtKB-SubCell"/>
</dbReference>
<evidence type="ECO:0000256" key="5">
    <source>
        <dbReference type="ARBA" id="ARBA00022771"/>
    </source>
</evidence>
<feature type="region of interest" description="Disordered" evidence="15">
    <location>
        <begin position="70"/>
        <end position="111"/>
    </location>
</feature>
<evidence type="ECO:0000256" key="10">
    <source>
        <dbReference type="ARBA" id="ARBA00023136"/>
    </source>
</evidence>
<evidence type="ECO:0000256" key="3">
    <source>
        <dbReference type="ARBA" id="ARBA00022692"/>
    </source>
</evidence>
<evidence type="ECO:0000256" key="8">
    <source>
        <dbReference type="ARBA" id="ARBA00023015"/>
    </source>
</evidence>
<keyword evidence="5 14" id="KW-0863">Zinc-finger</keyword>
<comment type="subcellular location">
    <subcellularLocation>
        <location evidence="1">Membrane</location>
    </subcellularLocation>
    <subcellularLocation>
        <location evidence="14">Nucleus</location>
    </subcellularLocation>
</comment>
<keyword evidence="11 14" id="KW-0804">Transcription</keyword>
<evidence type="ECO:0000256" key="1">
    <source>
        <dbReference type="ARBA" id="ARBA00004370"/>
    </source>
</evidence>
<feature type="transmembrane region" description="Helical" evidence="16">
    <location>
        <begin position="388"/>
        <end position="413"/>
    </location>
</feature>
<keyword evidence="19" id="KW-1185">Reference proteome</keyword>
<evidence type="ECO:0000256" key="12">
    <source>
        <dbReference type="ARBA" id="ARBA00023170"/>
    </source>
</evidence>
<dbReference type="PROSITE" id="PS51030">
    <property type="entry name" value="NUCLEAR_REC_DBD_2"/>
    <property type="match status" value="1"/>
</dbReference>
<comment type="similarity">
    <text evidence="14">Belongs to the nuclear hormone receptor family.</text>
</comment>
<dbReference type="Pfam" id="PF01679">
    <property type="entry name" value="Pmp3"/>
    <property type="match status" value="1"/>
</dbReference>
<dbReference type="PRINTS" id="PR00047">
    <property type="entry name" value="STROIDFINGER"/>
</dbReference>
<evidence type="ECO:0000256" key="13">
    <source>
        <dbReference type="ARBA" id="ARBA00023242"/>
    </source>
</evidence>
<dbReference type="GO" id="GO:0043565">
    <property type="term" value="F:sequence-specific DNA binding"/>
    <property type="evidence" value="ECO:0007669"/>
    <property type="project" value="InterPro"/>
</dbReference>
<keyword evidence="10 16" id="KW-0472">Membrane</keyword>
<dbReference type="GO" id="GO:0008270">
    <property type="term" value="F:zinc ion binding"/>
    <property type="evidence" value="ECO:0007669"/>
    <property type="project" value="UniProtKB-KW"/>
</dbReference>
<dbReference type="PROSITE" id="PS00031">
    <property type="entry name" value="NUCLEAR_REC_DBD_1"/>
    <property type="match status" value="1"/>
</dbReference>
<comment type="similarity">
    <text evidence="2">Belongs to the UPF0057 (PMP3) family.</text>
</comment>
<dbReference type="InterPro" id="IPR001628">
    <property type="entry name" value="Znf_hrmn_rcpt"/>
</dbReference>
<reference evidence="18 19" key="1">
    <citation type="submission" date="2022-04" db="EMBL/GenBank/DDBJ databases">
        <title>Chromosome-level reference genomes for two strains of Caenorhabditis briggsae: an improved platform for comparative genomics.</title>
        <authorList>
            <person name="Stevens L."/>
            <person name="Andersen E."/>
        </authorList>
    </citation>
    <scope>NUCLEOTIDE SEQUENCE [LARGE SCALE GENOMIC DNA]</scope>
    <source>
        <strain evidence="18">VX34</strain>
        <tissue evidence="18">Whole-organism</tissue>
    </source>
</reference>
<dbReference type="Pfam" id="PF00105">
    <property type="entry name" value="zf-C4"/>
    <property type="match status" value="1"/>
</dbReference>
<accession>A0AAE9F8I7</accession>
<evidence type="ECO:0000256" key="9">
    <source>
        <dbReference type="ARBA" id="ARBA00023125"/>
    </source>
</evidence>
<organism evidence="18 19">
    <name type="scientific">Caenorhabditis briggsae</name>
    <dbReference type="NCBI Taxonomy" id="6238"/>
    <lineage>
        <taxon>Eukaryota</taxon>
        <taxon>Metazoa</taxon>
        <taxon>Ecdysozoa</taxon>
        <taxon>Nematoda</taxon>
        <taxon>Chromadorea</taxon>
        <taxon>Rhabditida</taxon>
        <taxon>Rhabditina</taxon>
        <taxon>Rhabditomorpha</taxon>
        <taxon>Rhabditoidea</taxon>
        <taxon>Rhabditidae</taxon>
        <taxon>Peloderinae</taxon>
        <taxon>Caenorhabditis</taxon>
    </lineage>
</organism>
<dbReference type="InterPro" id="IPR042936">
    <property type="entry name" value="Nhr-150"/>
</dbReference>
<dbReference type="SMART" id="SM00430">
    <property type="entry name" value="HOLI"/>
    <property type="match status" value="1"/>
</dbReference>
<keyword evidence="3 16" id="KW-0812">Transmembrane</keyword>
<keyword evidence="8 14" id="KW-0805">Transcription regulation</keyword>
<evidence type="ECO:0000313" key="19">
    <source>
        <dbReference type="Proteomes" id="UP000829354"/>
    </source>
</evidence>
<evidence type="ECO:0000256" key="16">
    <source>
        <dbReference type="SAM" id="Phobius"/>
    </source>
</evidence>
<dbReference type="Gene3D" id="3.30.50.10">
    <property type="entry name" value="Erythroid Transcription Factor GATA-1, subunit A"/>
    <property type="match status" value="1"/>
</dbReference>
<dbReference type="InterPro" id="IPR013088">
    <property type="entry name" value="Znf_NHR/GATA"/>
</dbReference>
<dbReference type="InterPro" id="IPR000536">
    <property type="entry name" value="Nucl_hrmn_rcpt_lig-bd"/>
</dbReference>
<keyword evidence="4 14" id="KW-0479">Metal-binding</keyword>
<keyword evidence="6 14" id="KW-0862">Zinc</keyword>
<evidence type="ECO:0000256" key="2">
    <source>
        <dbReference type="ARBA" id="ARBA00009530"/>
    </source>
</evidence>
<feature type="compositionally biased region" description="Basic residues" evidence="15">
    <location>
        <begin position="74"/>
        <end position="83"/>
    </location>
</feature>
<dbReference type="SUPFAM" id="SSF48508">
    <property type="entry name" value="Nuclear receptor ligand-binding domain"/>
    <property type="match status" value="1"/>
</dbReference>
<dbReference type="AlphaFoldDB" id="A0AAE9F8I7"/>
<dbReference type="SMART" id="SM00399">
    <property type="entry name" value="ZnF_C4"/>
    <property type="match status" value="1"/>
</dbReference>
<dbReference type="PROSITE" id="PS01309">
    <property type="entry name" value="UPF0057"/>
    <property type="match status" value="1"/>
</dbReference>
<dbReference type="EMBL" id="CP092624">
    <property type="protein sequence ID" value="UMM37595.1"/>
    <property type="molecule type" value="Genomic_DNA"/>
</dbReference>
<keyword evidence="9 14" id="KW-0238">DNA-binding</keyword>
<keyword evidence="12 14" id="KW-0675">Receptor</keyword>
<evidence type="ECO:0000256" key="14">
    <source>
        <dbReference type="RuleBase" id="RU004334"/>
    </source>
</evidence>
<evidence type="ECO:0000256" key="4">
    <source>
        <dbReference type="ARBA" id="ARBA00022723"/>
    </source>
</evidence>
<evidence type="ECO:0000313" key="18">
    <source>
        <dbReference type="EMBL" id="UMM37595.1"/>
    </source>
</evidence>
<dbReference type="InterPro" id="IPR035500">
    <property type="entry name" value="NHR-like_dom_sf"/>
</dbReference>
<dbReference type="GO" id="GO:0003700">
    <property type="term" value="F:DNA-binding transcription factor activity"/>
    <property type="evidence" value="ECO:0007669"/>
    <property type="project" value="InterPro"/>
</dbReference>
<name>A0AAE9F8I7_CAEBR</name>